<feature type="compositionally biased region" description="Basic and acidic residues" evidence="2">
    <location>
        <begin position="224"/>
        <end position="238"/>
    </location>
</feature>
<sequence length="1143" mass="127699">MNKVPCLSQKQRREINALLKQCQSLAMEASCQRAAPSSGETSSISTKADVTLHSKFIAKHAFINALKSLYASLVALASSERWPDHVVTQDSVQKKGEITENETIDRFRETIAEFLIYDLNRIIVYLDEEIDGPFLHEDYTVNERSCNWYNAILSNPPPTHDNRLDKCSLQEETVNTESYLDEDPERWIDKCLDVCGFATSLEVAVECLRKVVHATNVPKSTSDSGHEKIQSSDKTTTKGKEMPCLSAVVTSLRTIRRRLFVVPSQISNVEHTDRVASATCQLENIWSHLQETLGNQKHQSNGLFETIILPLEYYNQNQGHSAATTDNTYLLSESLVALTISVVPALVSSACHAMNLPLPMWASKASNFYLLHSAFQIALAGNVFRQLATRACGLSNENSNVEDQLTVVHAATSDYFQAMLRHMILKRSPSDTIRVLYQTWSSSLDVVDARPQYPDNTTLDTDKDLGLTTPLSILRFHFGEVLASIPAKREIASFVRAMVHFSISKQRLLLTKIPSIQARKSEQVDVICKDEIMHILEFFLVPSLSCDIELREGIVNFVILSPPTSFHQDENREKTQLSLHMSDLLIPRCTLMLLRVACDNENATPANSSNSTVSNNLNSANEASFLSYLSTVAAVWCEDIFVARTDPLQQQYVTEFLLYPLEKRMLSQQEIQLSIDGSSVSLAGMLVQGISLRLEVSRSESIRKDGMRVAEAMALVFGQTLCFEELHPPEDVVESAETGTTDSKKNVTKKTKLARRAPKVPVVVDPDAEYFSDDGDSSENRDACSQSEPDSSEGNESTSDDSSWGESSLRPYQTDDDEEDLRRVHRPRSLRDCLAYLLTTNEDTVAYDKIRAALQELPALVSSKPLDLIDVVPTLVRILLHMEDKFNMDGFLENRWDSMVACAVQAPIETCYRLVEEMKGNVSLGTRLEALSILACSAEELSSATGSTKRRLEIKEKDNSELAPMSTRLRNALTPSGQIDDKMVQPKTRRWRQTRSSSTSSTNRFNAVSAQVILSLFAFLSQTKNNDSIWGGTLGERFLCEFLRTLSVMIECARTYPSSRLFAMDLFDLSWSFHDAKSSEVRRAVLVAMATSISIDCVARINDVRGLILFLSECKSDADANCREMASSIARTIAEVFQHPMIA</sequence>
<feature type="domain" description="Telomere length regulation protein conserved" evidence="3">
    <location>
        <begin position="827"/>
        <end position="938"/>
    </location>
</feature>
<feature type="compositionally biased region" description="Basic residues" evidence="2">
    <location>
        <begin position="746"/>
        <end position="758"/>
    </location>
</feature>
<dbReference type="EMBL" id="JABMIG020000317">
    <property type="protein sequence ID" value="KAL3781429.1"/>
    <property type="molecule type" value="Genomic_DNA"/>
</dbReference>
<organism evidence="4 5">
    <name type="scientific">Cyclotella cryptica</name>
    <dbReference type="NCBI Taxonomy" id="29204"/>
    <lineage>
        <taxon>Eukaryota</taxon>
        <taxon>Sar</taxon>
        <taxon>Stramenopiles</taxon>
        <taxon>Ochrophyta</taxon>
        <taxon>Bacillariophyta</taxon>
        <taxon>Coscinodiscophyceae</taxon>
        <taxon>Thalassiosirophycidae</taxon>
        <taxon>Stephanodiscales</taxon>
        <taxon>Stephanodiscaceae</taxon>
        <taxon>Cyclotella</taxon>
    </lineage>
</organism>
<proteinExistence type="inferred from homology"/>
<protein>
    <recommendedName>
        <fullName evidence="3">Telomere length regulation protein conserved domain-containing protein</fullName>
    </recommendedName>
</protein>
<dbReference type="PANTHER" id="PTHR15830:SF10">
    <property type="entry name" value="TELOMERE LENGTH REGULATION PROTEIN TEL2 HOMOLOG"/>
    <property type="match status" value="1"/>
</dbReference>
<dbReference type="AlphaFoldDB" id="A0ABD3P0E5"/>
<evidence type="ECO:0000313" key="5">
    <source>
        <dbReference type="Proteomes" id="UP001516023"/>
    </source>
</evidence>
<evidence type="ECO:0000259" key="3">
    <source>
        <dbReference type="Pfam" id="PF10193"/>
    </source>
</evidence>
<dbReference type="InterPro" id="IPR038528">
    <property type="entry name" value="TEL2_C_sf"/>
</dbReference>
<feature type="compositionally biased region" description="Polar residues" evidence="2">
    <location>
        <begin position="783"/>
        <end position="795"/>
    </location>
</feature>
<dbReference type="InterPro" id="IPR051970">
    <property type="entry name" value="TEL2_Regulation"/>
</dbReference>
<keyword evidence="5" id="KW-1185">Reference proteome</keyword>
<comment type="similarity">
    <text evidence="1">Belongs to the TEL2 family.</text>
</comment>
<feature type="compositionally biased region" description="Acidic residues" evidence="2">
    <location>
        <begin position="766"/>
        <end position="777"/>
    </location>
</feature>
<dbReference type="Pfam" id="PF10193">
    <property type="entry name" value="Telomere_reg-2"/>
    <property type="match status" value="1"/>
</dbReference>
<evidence type="ECO:0000256" key="1">
    <source>
        <dbReference type="ARBA" id="ARBA00006133"/>
    </source>
</evidence>
<dbReference type="PANTHER" id="PTHR15830">
    <property type="entry name" value="TELOMERE LENGTH REGULATION PROTEIN TEL2 FAMILY MEMBER"/>
    <property type="match status" value="1"/>
</dbReference>
<comment type="caution">
    <text evidence="4">The sequence shown here is derived from an EMBL/GenBank/DDBJ whole genome shotgun (WGS) entry which is preliminary data.</text>
</comment>
<feature type="region of interest" description="Disordered" evidence="2">
    <location>
        <begin position="218"/>
        <end position="238"/>
    </location>
</feature>
<dbReference type="InterPro" id="IPR019337">
    <property type="entry name" value="Telomere_length_regulation_dom"/>
</dbReference>
<reference evidence="4 5" key="1">
    <citation type="journal article" date="2020" name="G3 (Bethesda)">
        <title>Improved Reference Genome for Cyclotella cryptica CCMP332, a Model for Cell Wall Morphogenesis, Salinity Adaptation, and Lipid Production in Diatoms (Bacillariophyta).</title>
        <authorList>
            <person name="Roberts W.R."/>
            <person name="Downey K.M."/>
            <person name="Ruck E.C."/>
            <person name="Traller J.C."/>
            <person name="Alverson A.J."/>
        </authorList>
    </citation>
    <scope>NUCLEOTIDE SEQUENCE [LARGE SCALE GENOMIC DNA]</scope>
    <source>
        <strain evidence="4 5">CCMP332</strain>
    </source>
</reference>
<feature type="region of interest" description="Disordered" evidence="2">
    <location>
        <begin position="733"/>
        <end position="823"/>
    </location>
</feature>
<feature type="compositionally biased region" description="Low complexity" evidence="2">
    <location>
        <begin position="796"/>
        <end position="808"/>
    </location>
</feature>
<accession>A0ABD3P0E5</accession>
<dbReference type="Gene3D" id="1.25.40.720">
    <property type="entry name" value="Telomere length regulation protein 2, C-terminal domain"/>
    <property type="match status" value="1"/>
</dbReference>
<name>A0ABD3P0E5_9STRA</name>
<evidence type="ECO:0000256" key="2">
    <source>
        <dbReference type="SAM" id="MobiDB-lite"/>
    </source>
</evidence>
<evidence type="ECO:0000313" key="4">
    <source>
        <dbReference type="EMBL" id="KAL3781429.1"/>
    </source>
</evidence>
<dbReference type="Proteomes" id="UP001516023">
    <property type="component" value="Unassembled WGS sequence"/>
</dbReference>
<gene>
    <name evidence="4" type="ORF">HJC23_000992</name>
</gene>